<sequence>MVFVAPVGWGVLRDVATTARRAPTIGYGALRTVTWRDGDPTNDEYVRGEFDALKAIVGDVRAAPRPHLARRRLARDAVETYTTLPEDFPSTNSECAMRR</sequence>
<proteinExistence type="predicted"/>
<gene>
    <name evidence="1" type="ORF">GCM10009066_01150</name>
</gene>
<evidence type="ECO:0000313" key="2">
    <source>
        <dbReference type="Proteomes" id="UP001500837"/>
    </source>
</evidence>
<dbReference type="Proteomes" id="UP001500837">
    <property type="component" value="Unassembled WGS sequence"/>
</dbReference>
<dbReference type="AlphaFoldDB" id="A0AAV3S3Z6"/>
<evidence type="ECO:0000313" key="1">
    <source>
        <dbReference type="EMBL" id="GAA0290411.1"/>
    </source>
</evidence>
<dbReference type="InterPro" id="IPR046622">
    <property type="entry name" value="DUF6735"/>
</dbReference>
<keyword evidence="2" id="KW-1185">Reference proteome</keyword>
<accession>A0AAV3S3Z6</accession>
<name>A0AAV3S3Z6_9EURY</name>
<dbReference type="EMBL" id="BAAABL010000008">
    <property type="protein sequence ID" value="GAA0290411.1"/>
    <property type="molecule type" value="Genomic_DNA"/>
</dbReference>
<protein>
    <submittedName>
        <fullName evidence="1">Uncharacterized protein</fullName>
    </submittedName>
</protein>
<comment type="caution">
    <text evidence="1">The sequence shown here is derived from an EMBL/GenBank/DDBJ whole genome shotgun (WGS) entry which is preliminary data.</text>
</comment>
<reference evidence="1 2" key="1">
    <citation type="journal article" date="2019" name="Int. J. Syst. Evol. Microbiol.">
        <title>The Global Catalogue of Microorganisms (GCM) 10K type strain sequencing project: providing services to taxonomists for standard genome sequencing and annotation.</title>
        <authorList>
            <consortium name="The Broad Institute Genomics Platform"/>
            <consortium name="The Broad Institute Genome Sequencing Center for Infectious Disease"/>
            <person name="Wu L."/>
            <person name="Ma J."/>
        </authorList>
    </citation>
    <scope>NUCLEOTIDE SEQUENCE [LARGE SCALE GENOMIC DNA]</scope>
    <source>
        <strain evidence="1 2">JCM 16330</strain>
    </source>
</reference>
<dbReference type="Pfam" id="PF20509">
    <property type="entry name" value="DUF6735"/>
    <property type="match status" value="1"/>
</dbReference>
<organism evidence="1 2">
    <name type="scientific">Halarchaeum salinum</name>
    <dbReference type="NCBI Taxonomy" id="489912"/>
    <lineage>
        <taxon>Archaea</taxon>
        <taxon>Methanobacteriati</taxon>
        <taxon>Methanobacteriota</taxon>
        <taxon>Stenosarchaea group</taxon>
        <taxon>Halobacteria</taxon>
        <taxon>Halobacteriales</taxon>
        <taxon>Halobacteriaceae</taxon>
    </lineage>
</organism>